<dbReference type="GO" id="GO:0006508">
    <property type="term" value="P:proteolysis"/>
    <property type="evidence" value="ECO:0007669"/>
    <property type="project" value="UniProtKB-KW"/>
</dbReference>
<dbReference type="SUPFAM" id="SSF50630">
    <property type="entry name" value="Acid proteases"/>
    <property type="match status" value="1"/>
</dbReference>
<proteinExistence type="predicted"/>
<keyword evidence="1" id="KW-0645">Protease</keyword>
<keyword evidence="1" id="KW-0378">Hydrolase</keyword>
<keyword evidence="2" id="KW-1185">Reference proteome</keyword>
<dbReference type="InterPro" id="IPR034122">
    <property type="entry name" value="Retropepsin-like_bacterial"/>
</dbReference>
<protein>
    <submittedName>
        <fullName evidence="1">Aspartyl protease</fullName>
    </submittedName>
</protein>
<organism evidence="1 2">
    <name type="scientific">Pontibacter ummariensis</name>
    <dbReference type="NCBI Taxonomy" id="1610492"/>
    <lineage>
        <taxon>Bacteria</taxon>
        <taxon>Pseudomonadati</taxon>
        <taxon>Bacteroidota</taxon>
        <taxon>Cytophagia</taxon>
        <taxon>Cytophagales</taxon>
        <taxon>Hymenobacteraceae</taxon>
        <taxon>Pontibacter</taxon>
    </lineage>
</organism>
<gene>
    <name evidence="1" type="ORF">SAMN06296052_106153</name>
</gene>
<name>A0A239EI11_9BACT</name>
<dbReference type="Gene3D" id="2.40.70.10">
    <property type="entry name" value="Acid Proteases"/>
    <property type="match status" value="1"/>
</dbReference>
<sequence length="266" mass="29833">MSIVLCLINEGNAQDTIHLKTYISQLKKVELTIAGQPYSFLFDTGGGETFISPEIARRLGKAPYGNSTAFRMSGEMLKYQRSDSVTIQIGTNTFFHPTVGVWDLMSILPEGLPKIDGVLSLKSFSDRVVTLDLTGNRLILETPASFRKLKRSISVLPSRFANGLDGNELTIFLNIPYNKRPYWFLFDSGNLNDLLLSYQTAYEWGLQSDTVAHRKELGTVAVQLGKKRMESKAASEDIIYDGALNYALLGKSKFIIDFPRKQVWVF</sequence>
<accession>A0A239EI11</accession>
<dbReference type="GO" id="GO:0008233">
    <property type="term" value="F:peptidase activity"/>
    <property type="evidence" value="ECO:0007669"/>
    <property type="project" value="UniProtKB-KW"/>
</dbReference>
<evidence type="ECO:0000313" key="1">
    <source>
        <dbReference type="EMBL" id="SNS43524.1"/>
    </source>
</evidence>
<dbReference type="AlphaFoldDB" id="A0A239EI11"/>
<dbReference type="CDD" id="cd05483">
    <property type="entry name" value="retropepsin_like_bacteria"/>
    <property type="match status" value="1"/>
</dbReference>
<dbReference type="Pfam" id="PF13650">
    <property type="entry name" value="Asp_protease_2"/>
    <property type="match status" value="1"/>
</dbReference>
<reference evidence="2" key="1">
    <citation type="submission" date="2017-06" db="EMBL/GenBank/DDBJ databases">
        <authorList>
            <person name="Varghese N."/>
            <person name="Submissions S."/>
        </authorList>
    </citation>
    <scope>NUCLEOTIDE SEQUENCE [LARGE SCALE GENOMIC DNA]</scope>
    <source>
        <strain evidence="2">NKM1</strain>
    </source>
</reference>
<dbReference type="Proteomes" id="UP000198432">
    <property type="component" value="Unassembled WGS sequence"/>
</dbReference>
<dbReference type="EMBL" id="FZOQ01000006">
    <property type="protein sequence ID" value="SNS43524.1"/>
    <property type="molecule type" value="Genomic_DNA"/>
</dbReference>
<evidence type="ECO:0000313" key="2">
    <source>
        <dbReference type="Proteomes" id="UP000198432"/>
    </source>
</evidence>
<dbReference type="InterPro" id="IPR021109">
    <property type="entry name" value="Peptidase_aspartic_dom_sf"/>
</dbReference>